<dbReference type="Pfam" id="PF07883">
    <property type="entry name" value="Cupin_2"/>
    <property type="match status" value="1"/>
</dbReference>
<dbReference type="SUPFAM" id="SSF51182">
    <property type="entry name" value="RmlC-like cupins"/>
    <property type="match status" value="2"/>
</dbReference>
<keyword evidence="3" id="KW-1185">Reference proteome</keyword>
<organism evidence="2 3">
    <name type="scientific">Amycolatopsis australiensis</name>
    <dbReference type="NCBI Taxonomy" id="546364"/>
    <lineage>
        <taxon>Bacteria</taxon>
        <taxon>Bacillati</taxon>
        <taxon>Actinomycetota</taxon>
        <taxon>Actinomycetes</taxon>
        <taxon>Pseudonocardiales</taxon>
        <taxon>Pseudonocardiaceae</taxon>
        <taxon>Amycolatopsis</taxon>
    </lineage>
</organism>
<name>A0A1K1SM01_9PSEU</name>
<dbReference type="InterPro" id="IPR013096">
    <property type="entry name" value="Cupin_2"/>
</dbReference>
<dbReference type="RefSeq" id="WP_072479495.1">
    <property type="nucleotide sequence ID" value="NZ_FPJG01000006.1"/>
</dbReference>
<dbReference type="AlphaFoldDB" id="A0A1K1SM01"/>
<dbReference type="EMBL" id="FPJG01000006">
    <property type="protein sequence ID" value="SFW85355.1"/>
    <property type="molecule type" value="Genomic_DNA"/>
</dbReference>
<sequence length="249" mass="26143">MHVRPVPPASVAAPADAVTGSAWITSLAVPEGPSRTRVDRVQFAPGARTRWHRHPLGQVLVVTEGTGYVQRRGGPAQLVRPGDTVRVGAGEWHWHGATDTSAMTHLAIEEIPGDGTPTELGDAVAGADAAAVPAEPVTRTLVLEQRLPQPRLVDHVEIRRITIAPGHGSGLHVHNGPVFGSIETGSAVYQVEGEPASVLRAGDVFHEPEGARIARFDAGEDGVTFIAHFPAGPGETPQLFALSTRGEDG</sequence>
<accession>A0A1K1SM01</accession>
<evidence type="ECO:0000313" key="2">
    <source>
        <dbReference type="EMBL" id="SFW85355.1"/>
    </source>
</evidence>
<dbReference type="Proteomes" id="UP000182740">
    <property type="component" value="Unassembled WGS sequence"/>
</dbReference>
<dbReference type="PANTHER" id="PTHR43698">
    <property type="entry name" value="RIBD C-TERMINAL DOMAIN CONTAINING PROTEIN"/>
    <property type="match status" value="1"/>
</dbReference>
<dbReference type="PANTHER" id="PTHR43698:SF1">
    <property type="entry name" value="BLL4564 PROTEIN"/>
    <property type="match status" value="1"/>
</dbReference>
<dbReference type="CDD" id="cd02233">
    <property type="entry name" value="cupin_HNL-like"/>
    <property type="match status" value="1"/>
</dbReference>
<evidence type="ECO:0000313" key="3">
    <source>
        <dbReference type="Proteomes" id="UP000182740"/>
    </source>
</evidence>
<feature type="domain" description="Cupin type-2" evidence="1">
    <location>
        <begin position="41"/>
        <end position="107"/>
    </location>
</feature>
<dbReference type="InterPro" id="IPR047263">
    <property type="entry name" value="HNL-like_cupin"/>
</dbReference>
<dbReference type="InterPro" id="IPR014710">
    <property type="entry name" value="RmlC-like_jellyroll"/>
</dbReference>
<evidence type="ECO:0000259" key="1">
    <source>
        <dbReference type="Pfam" id="PF07883"/>
    </source>
</evidence>
<proteinExistence type="predicted"/>
<dbReference type="OrthoDB" id="9802489at2"/>
<reference evidence="3" key="1">
    <citation type="submission" date="2016-11" db="EMBL/GenBank/DDBJ databases">
        <authorList>
            <person name="Varghese N."/>
            <person name="Submissions S."/>
        </authorList>
    </citation>
    <scope>NUCLEOTIDE SEQUENCE [LARGE SCALE GENOMIC DNA]</scope>
    <source>
        <strain evidence="3">DSM 44671</strain>
    </source>
</reference>
<dbReference type="Gene3D" id="2.60.120.10">
    <property type="entry name" value="Jelly Rolls"/>
    <property type="match status" value="2"/>
</dbReference>
<dbReference type="STRING" id="546364.SAMN04489730_6114"/>
<gene>
    <name evidence="2" type="ORF">SAMN04489730_6114</name>
</gene>
<dbReference type="InterPro" id="IPR011051">
    <property type="entry name" value="RmlC_Cupin_sf"/>
</dbReference>
<protein>
    <submittedName>
        <fullName evidence="2">Cupin domain protein</fullName>
    </submittedName>
</protein>